<gene>
    <name evidence="2" type="ORF">LG34_08410</name>
</gene>
<dbReference type="InterPro" id="IPR029064">
    <property type="entry name" value="Ribosomal_eL30-like_sf"/>
</dbReference>
<evidence type="ECO:0000313" key="2">
    <source>
        <dbReference type="EMBL" id="PWE86706.1"/>
    </source>
</evidence>
<keyword evidence="2" id="KW-0689">Ribosomal protein</keyword>
<dbReference type="InterPro" id="IPR004038">
    <property type="entry name" value="Ribosomal_eL8/eL30/eS12/Gad45"/>
</dbReference>
<dbReference type="Pfam" id="PF01248">
    <property type="entry name" value="Ribosomal_L7Ae"/>
    <property type="match status" value="1"/>
</dbReference>
<dbReference type="Gene3D" id="3.30.1330.30">
    <property type="match status" value="1"/>
</dbReference>
<evidence type="ECO:0000259" key="1">
    <source>
        <dbReference type="Pfam" id="PF01248"/>
    </source>
</evidence>
<comment type="caution">
    <text evidence="2">The sequence shown here is derived from an EMBL/GenBank/DDBJ whole genome shotgun (WGS) entry which is preliminary data.</text>
</comment>
<protein>
    <submittedName>
        <fullName evidence="2">50S ribosomal protein L7ae</fullName>
    </submittedName>
</protein>
<dbReference type="RefSeq" id="WP_109215617.1">
    <property type="nucleotide sequence ID" value="NZ_CABMEW010000004.1"/>
</dbReference>
<dbReference type="SUPFAM" id="SSF55315">
    <property type="entry name" value="L30e-like"/>
    <property type="match status" value="1"/>
</dbReference>
<evidence type="ECO:0000313" key="3">
    <source>
        <dbReference type="Proteomes" id="UP000245288"/>
    </source>
</evidence>
<dbReference type="GO" id="GO:0005840">
    <property type="term" value="C:ribosome"/>
    <property type="evidence" value="ECO:0007669"/>
    <property type="project" value="UniProtKB-KW"/>
</dbReference>
<organism evidence="2 3">
    <name type="scientific">Eubacterium ramulus</name>
    <dbReference type="NCBI Taxonomy" id="39490"/>
    <lineage>
        <taxon>Bacteria</taxon>
        <taxon>Bacillati</taxon>
        <taxon>Bacillota</taxon>
        <taxon>Clostridia</taxon>
        <taxon>Eubacteriales</taxon>
        <taxon>Eubacteriaceae</taxon>
        <taxon>Eubacterium</taxon>
    </lineage>
</organism>
<name>A0A2V1JR55_EUBRA</name>
<dbReference type="Proteomes" id="UP000245288">
    <property type="component" value="Unassembled WGS sequence"/>
</dbReference>
<proteinExistence type="predicted"/>
<keyword evidence="3" id="KW-1185">Reference proteome</keyword>
<accession>A0A2V1JR55</accession>
<sequence length="106" mass="11548">MQNNRILSGLGLAQKAGCIASGEFAVEKAVKGGLACVVIVAEDASDNTKKKMRNMTDFYETPLYIYGSKDDLGHCIGKEYRSMVAILQPGFAKSVMKQLDNRPTTE</sequence>
<feature type="domain" description="Ribosomal protein eL8/eL30/eS12/Gadd45" evidence="1">
    <location>
        <begin position="6"/>
        <end position="94"/>
    </location>
</feature>
<reference evidence="2 3" key="1">
    <citation type="submission" date="2014-09" db="EMBL/GenBank/DDBJ databases">
        <title>Butyrate-producing bacteria isolated from human gut.</title>
        <authorList>
            <person name="Zhang Q."/>
            <person name="Zhao L."/>
        </authorList>
    </citation>
    <scope>NUCLEOTIDE SEQUENCE [LARGE SCALE GENOMIC DNA]</scope>
    <source>
        <strain evidence="2 3">21</strain>
    </source>
</reference>
<dbReference type="AlphaFoldDB" id="A0A2V1JR55"/>
<dbReference type="OrthoDB" id="9794863at2"/>
<keyword evidence="2" id="KW-0687">Ribonucleoprotein</keyword>
<dbReference type="EMBL" id="JRFU01000089">
    <property type="protein sequence ID" value="PWE86706.1"/>
    <property type="molecule type" value="Genomic_DNA"/>
</dbReference>